<feature type="domain" description="Transposase IS204/IS1001/IS1096/IS1165 zinc-finger" evidence="2">
    <location>
        <begin position="44"/>
        <end position="89"/>
    </location>
</feature>
<dbReference type="InterPro" id="IPR002560">
    <property type="entry name" value="Transposase_DDE"/>
</dbReference>
<dbReference type="OrthoDB" id="6197054at2"/>
<sequence>MSISNSILKLVGIEDNNIKINNISHQTINGVQCHIIEAKLSYDVEHCENCGFPDVIKNGTRQTKIRLSSFNGDRYILKLAKQRYRCYHCNSTFGAKTNIVEFNHSLSKRFDEDILAQACSSLTATQIAKMYGCSASSVIRIINRHCHPKYREPVLPKHLCFDEFRSTGRLMSFICCDSDTHKIIVKLPNRLTKTITDYFVNRYTLSERQQVETVVADLNAQYIYFIKHIFPNAQVIIDRFHIVQLTARALDKCRTTLISHISKHSREYKLLKSHWKLFHKYKKEITDDKPVFLNGINEYMTQRNALDLIFDFSPKFKQVYQVYQGILEATREKDESVLHDVIYNYHLTRSAMDTAVSTLKRNIHYVENACYFSYSNGPIEGINRKIKELKRHCYGFRNLNNFFNRIDCIFLLNQKEAPTA</sequence>
<gene>
    <name evidence="3" type="ORF">A3O14_02575</name>
</gene>
<evidence type="ECO:0000259" key="2">
    <source>
        <dbReference type="Pfam" id="PF14690"/>
    </source>
</evidence>
<dbReference type="Pfam" id="PF14690">
    <property type="entry name" value="Zn_ribbon_ISL3"/>
    <property type="match status" value="1"/>
</dbReference>
<dbReference type="NCBIfam" id="NF033550">
    <property type="entry name" value="transpos_ISL3"/>
    <property type="match status" value="1"/>
</dbReference>
<accession>A0A179CJ13</accession>
<dbReference type="PANTHER" id="PTHR33498">
    <property type="entry name" value="TRANSPOSASE FOR INSERTION SEQUENCE ELEMENT IS1557"/>
    <property type="match status" value="1"/>
</dbReference>
<dbReference type="AlphaFoldDB" id="A0A179CJ13"/>
<name>A0A179CJ13_9LACO</name>
<feature type="domain" description="Transposase IS204/IS1001/IS1096/IS1165 DDE" evidence="1">
    <location>
        <begin position="159"/>
        <end position="406"/>
    </location>
</feature>
<dbReference type="Pfam" id="PF01610">
    <property type="entry name" value="DDE_Tnp_ISL3"/>
    <property type="match status" value="1"/>
</dbReference>
<proteinExistence type="predicted"/>
<reference evidence="4" key="1">
    <citation type="submission" date="2016-03" db="EMBL/GenBank/DDBJ databases">
        <authorList>
            <person name="Johnson T.J."/>
            <person name="Youmans B."/>
            <person name="Case K."/>
            <person name="Noll S."/>
        </authorList>
    </citation>
    <scope>NUCLEOTIDE SEQUENCE [LARGE SCALE GENOMIC DNA]</scope>
    <source>
        <strain evidence="4">UMNLAv8</strain>
    </source>
</reference>
<dbReference type="EMBL" id="LVKI01000007">
    <property type="protein sequence ID" value="OAQ08766.1"/>
    <property type="molecule type" value="Genomic_DNA"/>
</dbReference>
<dbReference type="Proteomes" id="UP000078520">
    <property type="component" value="Unassembled WGS sequence"/>
</dbReference>
<evidence type="ECO:0000259" key="1">
    <source>
        <dbReference type="Pfam" id="PF01610"/>
    </source>
</evidence>
<evidence type="ECO:0000313" key="3">
    <source>
        <dbReference type="EMBL" id="OAQ08766.1"/>
    </source>
</evidence>
<organism evidence="3 4">
    <name type="scientific">Ligilactobacillus aviarius</name>
    <dbReference type="NCBI Taxonomy" id="1606"/>
    <lineage>
        <taxon>Bacteria</taxon>
        <taxon>Bacillati</taxon>
        <taxon>Bacillota</taxon>
        <taxon>Bacilli</taxon>
        <taxon>Lactobacillales</taxon>
        <taxon>Lactobacillaceae</taxon>
        <taxon>Ligilactobacillus</taxon>
    </lineage>
</organism>
<dbReference type="RefSeq" id="WP_064207930.1">
    <property type="nucleotide sequence ID" value="NZ_LVKH01000016.1"/>
</dbReference>
<dbReference type="PANTHER" id="PTHR33498:SF1">
    <property type="entry name" value="TRANSPOSASE FOR INSERTION SEQUENCE ELEMENT IS1557"/>
    <property type="match status" value="1"/>
</dbReference>
<dbReference type="InterPro" id="IPR029261">
    <property type="entry name" value="Transposase_Znf"/>
</dbReference>
<protein>
    <submittedName>
        <fullName evidence="3">Transposase</fullName>
    </submittedName>
</protein>
<evidence type="ECO:0000313" key="4">
    <source>
        <dbReference type="Proteomes" id="UP000078520"/>
    </source>
</evidence>
<comment type="caution">
    <text evidence="3">The sequence shown here is derived from an EMBL/GenBank/DDBJ whole genome shotgun (WGS) entry which is preliminary data.</text>
</comment>
<dbReference type="InterPro" id="IPR047951">
    <property type="entry name" value="Transpos_ISL3"/>
</dbReference>